<dbReference type="PROSITE" id="PS50011">
    <property type="entry name" value="PROTEIN_KINASE_DOM"/>
    <property type="match status" value="1"/>
</dbReference>
<evidence type="ECO:0000256" key="4">
    <source>
        <dbReference type="ARBA" id="ARBA00010886"/>
    </source>
</evidence>
<dbReference type="PROSITE" id="PS00107">
    <property type="entry name" value="PROTEIN_KINASE_ATP"/>
    <property type="match status" value="1"/>
</dbReference>
<evidence type="ECO:0000256" key="1">
    <source>
        <dbReference type="ARBA" id="ARBA00004300"/>
    </source>
</evidence>
<dbReference type="InterPro" id="IPR042095">
    <property type="entry name" value="SUMF_sf"/>
</dbReference>
<dbReference type="eggNOG" id="COG0515">
    <property type="taxonomic scope" value="Bacteria"/>
</dbReference>
<evidence type="ECO:0000256" key="6">
    <source>
        <dbReference type="ARBA" id="ARBA00022741"/>
    </source>
</evidence>
<sequence length="1384" mass="148793">MKEKIASTLSQAILRPGGAETQSRAGDALPPPSLGPESLAPSSFGPESPGPSSFHPPRRFEEYRLLQKLGSGGMGDVYLAHDTLLDRMVAVKFIRAATADAEVRARLLAEARAAARIQHPNVVAVFRVGELRGRLFVVSEFVRGQSLDRVDIPMPSRRVLELGAGLARGLAAAHRRGVLHLDIKPANAVLTAEGEAKLLDFGLAKLLDPAARPDTRGARSDAPGGRFDVPGGRSDMPGGRSDMPGVRSDMPGGRSDMPGGRSDMPGRRFDALGADALSGGEALRGAPCDVDAAIAPGDEPLEGEFREAAEMAARLLDVTTSVGGGTPHYLPPELWRDELATRRSDVYSLGALLFELCAGVPPHHDVPMTELPLVVQTEAPRPLAALAPGADPRLAAVIERCLEIDPADRFASGDELRDALEQLLARSRHASVAPEGNPYRGLLVFDLEHRAVFYGRSSETGTILDRLRSEPMIVVAGDSGSGKSSLCRAGVLSLVLEGALGGGRAFQAAMMVPGRHPLAALAAALEPVLGAPAERIAEAVRAAPGSLARDLRARLGERGGLVLFIDQMEELATLSSPGEAALVGEVLSAFAARSPSLRLLATVRGDFLARVAGISGLGDDIERALYLLRPMSADKLREAITGPALAKGVAFESDAVVDALVESTARAEGGLPLLQFALAELWDARAAPDAPLSSADLAQIGGVEGALARHADRVLGRMPPEVHAAARRLLGALITPQGTRARRAEGELAEKGGDGAARAALDALVQGRLLFAREGEQGTVYEIAHEALIHGWGTLRHWLEEQREQRATRQRLDASAAEWERLGRRRDALFSARQLKEAKGLDPADLPPREAAFLRASRRAVLTQRAVRWALAVGVPLVAALLYGTLELRAARQLAARADRKIHEAALTSAAAAIEGAQAEAIRAEALSAFDRRRRDEGEALWERAQGRAAEAERLQLQVSQKLEAALTLDGARNDARARLGDVLYERALAADARGHASLRDELLQRMTTYDPDGERRQRWNAPAEVAIETDPPGADITLERYESDAEGHRQLTGQRLLGTTPFASIALAQGSYLLTCEARNRTIVRYPFLVQRGESLKLSIPLPHAGDVPPGYIYIPPGRFLFGAALDDMYRWAFLSTVPLHEIRTGAYLIARHETTFQEWLDYIQELPKESRGSWSIQAGNGAMTGALGLRRLPSGVWQLTIQPTIQAYTARAGEPLVYPSRAVRAQQDWLRFPVTGISFAQATEYAAWLHRTGRVRGARLCTDYEWERAARGADSRIFPHGDRLAPGDANFDETYGKESSTMGPDEVGSHPASRSPFGVDDMAGNVLEWAISSIEPDKVLLRGGAYIYDQTSVRSDNRTVVDGTFLDPVIGLRICASFPPPP</sequence>
<dbReference type="Proteomes" id="UP000002139">
    <property type="component" value="Chromosome"/>
</dbReference>
<dbReference type="SUPFAM" id="SSF56112">
    <property type="entry name" value="Protein kinase-like (PK-like)"/>
    <property type="match status" value="1"/>
</dbReference>
<dbReference type="KEGG" id="scl:sce7451"/>
<dbReference type="GO" id="GO:0000922">
    <property type="term" value="C:spindle pole"/>
    <property type="evidence" value="ECO:0007669"/>
    <property type="project" value="UniProtKB-SubCell"/>
</dbReference>
<dbReference type="Gene3D" id="1.10.510.10">
    <property type="entry name" value="Transferase(Phosphotransferase) domain 1"/>
    <property type="match status" value="1"/>
</dbReference>
<dbReference type="EMBL" id="AM746676">
    <property type="protein sequence ID" value="CAN97620.1"/>
    <property type="molecule type" value="Genomic_DNA"/>
</dbReference>
<organism evidence="13 14">
    <name type="scientific">Sorangium cellulosum (strain So ce56)</name>
    <name type="common">Polyangium cellulosum (strain So ce56)</name>
    <dbReference type="NCBI Taxonomy" id="448385"/>
    <lineage>
        <taxon>Bacteria</taxon>
        <taxon>Pseudomonadati</taxon>
        <taxon>Myxococcota</taxon>
        <taxon>Polyangia</taxon>
        <taxon>Polyangiales</taxon>
        <taxon>Polyangiaceae</taxon>
        <taxon>Sorangium</taxon>
    </lineage>
</organism>
<dbReference type="PANTHER" id="PTHR43289:SF34">
    <property type="entry name" value="SERINE_THREONINE-PROTEIN KINASE YBDM-RELATED"/>
    <property type="match status" value="1"/>
</dbReference>
<keyword evidence="8 10" id="KW-0067">ATP-binding</keyword>
<dbReference type="SUPFAM" id="SSF52540">
    <property type="entry name" value="P-loop containing nucleoside triphosphate hydrolases"/>
    <property type="match status" value="1"/>
</dbReference>
<dbReference type="InterPro" id="IPR049052">
    <property type="entry name" value="nSTAND1"/>
</dbReference>
<dbReference type="SUPFAM" id="SSF56436">
    <property type="entry name" value="C-type lectin-like"/>
    <property type="match status" value="1"/>
</dbReference>
<keyword evidence="5 13" id="KW-0808">Transferase</keyword>
<feature type="compositionally biased region" description="Low complexity" evidence="11">
    <location>
        <begin position="41"/>
        <end position="55"/>
    </location>
</feature>
<evidence type="ECO:0000313" key="14">
    <source>
        <dbReference type="Proteomes" id="UP000002139"/>
    </source>
</evidence>
<name>A9EZB8_SORC5</name>
<dbReference type="Gene3D" id="3.90.1580.10">
    <property type="entry name" value="paralog of FGE (formylglycine-generating enzyme)"/>
    <property type="match status" value="1"/>
</dbReference>
<evidence type="ECO:0000256" key="10">
    <source>
        <dbReference type="PROSITE-ProRule" id="PRU10141"/>
    </source>
</evidence>
<evidence type="ECO:0000256" key="5">
    <source>
        <dbReference type="ARBA" id="ARBA00022679"/>
    </source>
</evidence>
<dbReference type="InterPro" id="IPR001245">
    <property type="entry name" value="Ser-Thr/Tyr_kinase_cat_dom"/>
</dbReference>
<dbReference type="InterPro" id="IPR016187">
    <property type="entry name" value="CTDL_fold"/>
</dbReference>
<dbReference type="BioCyc" id="SCEL448385:SCE_RS38190-MONOMER"/>
<dbReference type="GO" id="GO:0004674">
    <property type="term" value="F:protein serine/threonine kinase activity"/>
    <property type="evidence" value="ECO:0007669"/>
    <property type="project" value="UniProtKB-EC"/>
</dbReference>
<dbReference type="PANTHER" id="PTHR43289">
    <property type="entry name" value="MITOGEN-ACTIVATED PROTEIN KINASE KINASE KINASE 20-RELATED"/>
    <property type="match status" value="1"/>
</dbReference>
<feature type="region of interest" description="Disordered" evidence="11">
    <location>
        <begin position="212"/>
        <end position="267"/>
    </location>
</feature>
<dbReference type="SMART" id="SM00220">
    <property type="entry name" value="S_TKc"/>
    <property type="match status" value="1"/>
</dbReference>
<dbReference type="HOGENOM" id="CLU_006217_0_0_7"/>
<dbReference type="InterPro" id="IPR017441">
    <property type="entry name" value="Protein_kinase_ATP_BS"/>
</dbReference>
<evidence type="ECO:0000256" key="7">
    <source>
        <dbReference type="ARBA" id="ARBA00022777"/>
    </source>
</evidence>
<dbReference type="Pfam" id="PF00069">
    <property type="entry name" value="Pkinase"/>
    <property type="match status" value="1"/>
</dbReference>
<dbReference type="STRING" id="448385.sce7451"/>
<dbReference type="EC" id="2.7.11.1" evidence="13"/>
<dbReference type="GO" id="GO:0005813">
    <property type="term" value="C:centrosome"/>
    <property type="evidence" value="ECO:0007669"/>
    <property type="project" value="UniProtKB-SubCell"/>
</dbReference>
<dbReference type="Pfam" id="PF07714">
    <property type="entry name" value="PK_Tyr_Ser-Thr"/>
    <property type="match status" value="1"/>
</dbReference>
<dbReference type="GO" id="GO:0005524">
    <property type="term" value="F:ATP binding"/>
    <property type="evidence" value="ECO:0007669"/>
    <property type="project" value="UniProtKB-UniRule"/>
</dbReference>
<dbReference type="RefSeq" id="WP_012240059.1">
    <property type="nucleotide sequence ID" value="NC_010162.1"/>
</dbReference>
<dbReference type="InterPro" id="IPR011009">
    <property type="entry name" value="Kinase-like_dom_sf"/>
</dbReference>
<evidence type="ECO:0000256" key="3">
    <source>
        <dbReference type="ARBA" id="ARBA00008171"/>
    </source>
</evidence>
<evidence type="ECO:0000313" key="13">
    <source>
        <dbReference type="EMBL" id="CAN97620.1"/>
    </source>
</evidence>
<evidence type="ECO:0000256" key="11">
    <source>
        <dbReference type="SAM" id="MobiDB-lite"/>
    </source>
</evidence>
<dbReference type="CDD" id="cd14014">
    <property type="entry name" value="STKc_PknB_like"/>
    <property type="match status" value="1"/>
</dbReference>
<feature type="domain" description="Protein kinase" evidence="12">
    <location>
        <begin position="63"/>
        <end position="424"/>
    </location>
</feature>
<dbReference type="Pfam" id="PF03781">
    <property type="entry name" value="FGE-sulfatase"/>
    <property type="match status" value="1"/>
</dbReference>
<comment type="similarity">
    <text evidence="4">Belongs to the protein kinase superfamily. NEK Ser/Thr protein kinase family. NIMA subfamily.</text>
</comment>
<feature type="binding site" evidence="10">
    <location>
        <position position="92"/>
    </location>
    <ligand>
        <name>ATP</name>
        <dbReference type="ChEBI" id="CHEBI:30616"/>
    </ligand>
</feature>
<protein>
    <submittedName>
        <fullName evidence="13">Protein kinase</fullName>
        <ecNumber evidence="13">2.7.11.1</ecNumber>
    </submittedName>
</protein>
<feature type="region of interest" description="Disordered" evidence="11">
    <location>
        <begin position="1"/>
        <end position="57"/>
    </location>
</feature>
<feature type="region of interest" description="Disordered" evidence="11">
    <location>
        <begin position="1293"/>
        <end position="1314"/>
    </location>
</feature>
<keyword evidence="6 10" id="KW-0547">Nucleotide-binding</keyword>
<dbReference type="PROSITE" id="PS00675">
    <property type="entry name" value="SIGMA54_INTERACT_1"/>
    <property type="match status" value="1"/>
</dbReference>
<dbReference type="InterPro" id="IPR027417">
    <property type="entry name" value="P-loop_NTPase"/>
</dbReference>
<gene>
    <name evidence="13" type="ordered locus">sce7451</name>
</gene>
<dbReference type="Gene3D" id="3.30.200.20">
    <property type="entry name" value="Phosphorylase Kinase, domain 1"/>
    <property type="match status" value="1"/>
</dbReference>
<proteinExistence type="inferred from homology"/>
<keyword evidence="9" id="KW-0963">Cytoplasm</keyword>
<evidence type="ECO:0000259" key="12">
    <source>
        <dbReference type="PROSITE" id="PS50011"/>
    </source>
</evidence>
<keyword evidence="7 13" id="KW-0418">Kinase</keyword>
<evidence type="ECO:0000256" key="2">
    <source>
        <dbReference type="ARBA" id="ARBA00004647"/>
    </source>
</evidence>
<dbReference type="Pfam" id="PF20703">
    <property type="entry name" value="nSTAND1"/>
    <property type="match status" value="1"/>
</dbReference>
<keyword evidence="9" id="KW-0206">Cytoskeleton</keyword>
<comment type="similarity">
    <text evidence="3">Belongs to the protein kinase superfamily. TKL Ser/Thr protein kinase family. ROCO subfamily.</text>
</comment>
<comment type="subcellular location">
    <subcellularLocation>
        <location evidence="1">Cytoplasm</location>
        <location evidence="1">Cytoskeleton</location>
        <location evidence="1">Microtubule organizing center</location>
        <location evidence="1">Centrosome</location>
    </subcellularLocation>
    <subcellularLocation>
        <location evidence="2">Cytoplasm</location>
        <location evidence="2">Cytoskeleton</location>
        <location evidence="2">Spindle pole</location>
    </subcellularLocation>
</comment>
<reference evidence="13 14" key="1">
    <citation type="journal article" date="2007" name="Nat. Biotechnol.">
        <title>Complete genome sequence of the myxobacterium Sorangium cellulosum.</title>
        <authorList>
            <person name="Schneiker S."/>
            <person name="Perlova O."/>
            <person name="Kaiser O."/>
            <person name="Gerth K."/>
            <person name="Alici A."/>
            <person name="Altmeyer M.O."/>
            <person name="Bartels D."/>
            <person name="Bekel T."/>
            <person name="Beyer S."/>
            <person name="Bode E."/>
            <person name="Bode H.B."/>
            <person name="Bolten C.J."/>
            <person name="Choudhuri J.V."/>
            <person name="Doss S."/>
            <person name="Elnakady Y.A."/>
            <person name="Frank B."/>
            <person name="Gaigalat L."/>
            <person name="Goesmann A."/>
            <person name="Groeger C."/>
            <person name="Gross F."/>
            <person name="Jelsbak L."/>
            <person name="Jelsbak L."/>
            <person name="Kalinowski J."/>
            <person name="Kegler C."/>
            <person name="Knauber T."/>
            <person name="Konietzny S."/>
            <person name="Kopp M."/>
            <person name="Krause L."/>
            <person name="Krug D."/>
            <person name="Linke B."/>
            <person name="Mahmud T."/>
            <person name="Martinez-Arias R."/>
            <person name="McHardy A.C."/>
            <person name="Merai M."/>
            <person name="Meyer F."/>
            <person name="Mormann S."/>
            <person name="Munoz-Dorado J."/>
            <person name="Perez J."/>
            <person name="Pradella S."/>
            <person name="Rachid S."/>
            <person name="Raddatz G."/>
            <person name="Rosenau F."/>
            <person name="Rueckert C."/>
            <person name="Sasse F."/>
            <person name="Scharfe M."/>
            <person name="Schuster S.C."/>
            <person name="Suen G."/>
            <person name="Treuner-Lange A."/>
            <person name="Velicer G.J."/>
            <person name="Vorholter F.-J."/>
            <person name="Weissman K.J."/>
            <person name="Welch R.D."/>
            <person name="Wenzel S.C."/>
            <person name="Whitworth D.E."/>
            <person name="Wilhelm S."/>
            <person name="Wittmann C."/>
            <person name="Bloecker H."/>
            <person name="Puehler A."/>
            <person name="Mueller R."/>
        </authorList>
    </citation>
    <scope>NUCLEOTIDE SEQUENCE [LARGE SCALE GENOMIC DNA]</scope>
    <source>
        <strain evidence="14">So ce56</strain>
    </source>
</reference>
<dbReference type="InterPro" id="IPR025662">
    <property type="entry name" value="Sigma_54_int_dom_ATP-bd_1"/>
</dbReference>
<keyword evidence="14" id="KW-1185">Reference proteome</keyword>
<evidence type="ECO:0000256" key="8">
    <source>
        <dbReference type="ARBA" id="ARBA00022840"/>
    </source>
</evidence>
<dbReference type="InterPro" id="IPR000719">
    <property type="entry name" value="Prot_kinase_dom"/>
</dbReference>
<dbReference type="eggNOG" id="COG1262">
    <property type="taxonomic scope" value="Bacteria"/>
</dbReference>
<accession>A9EZB8</accession>
<evidence type="ECO:0000256" key="9">
    <source>
        <dbReference type="ARBA" id="ARBA00023212"/>
    </source>
</evidence>
<dbReference type="InterPro" id="IPR005532">
    <property type="entry name" value="SUMF_dom"/>
</dbReference>